<dbReference type="GeneID" id="63915343"/>
<proteinExistence type="predicted"/>
<dbReference type="CDD" id="cd07067">
    <property type="entry name" value="HP_PGM_like"/>
    <property type="match status" value="1"/>
</dbReference>
<dbReference type="RefSeq" id="XP_040879082.1">
    <property type="nucleotide sequence ID" value="XM_041021970.1"/>
</dbReference>
<protein>
    <submittedName>
        <fullName evidence="1">Phosphoglycerate mutase family protein</fullName>
    </submittedName>
</protein>
<gene>
    <name evidence="1" type="ORF">M437DRAFT_50230</name>
</gene>
<sequence>MATITLPPPNAKYQFSVLPNIFKQGLPDTDADTFEYAKENFGLIQQSYPSDDTLDNATEKTQWQRFEHYISELNKNAEPGVEYKVLYLGRHGQGYHNVAESRYGTKLWDDYWAKQEGDEHANWADAHLTPIGEQQARDVNTFWKSVLTQAKVPAPEVYYTSPFYRCLQTSWISFHNLDLPTDRPFVPIVKELLRETNGVHTCDRRGPSSTIRADFPTYILEPGLPETDVSWTPDHRETPVEHILREHICLEQIFAEDNRVWLSLTAHSGTIAAILGAVQHRPFVLPTGGLIPVAVKAEKLLR</sequence>
<evidence type="ECO:0000313" key="2">
    <source>
        <dbReference type="Proteomes" id="UP000030672"/>
    </source>
</evidence>
<dbReference type="HOGENOM" id="CLU_039184_0_1_1"/>
<dbReference type="EMBL" id="KL584835">
    <property type="protein sequence ID" value="KEQ62059.1"/>
    <property type="molecule type" value="Genomic_DNA"/>
</dbReference>
<accession>A0A074VS60</accession>
<name>A0A074VS60_AURM1</name>
<keyword evidence="2" id="KW-1185">Reference proteome</keyword>
<dbReference type="Pfam" id="PF00300">
    <property type="entry name" value="His_Phos_1"/>
    <property type="match status" value="1"/>
</dbReference>
<dbReference type="SUPFAM" id="SSF53254">
    <property type="entry name" value="Phosphoglycerate mutase-like"/>
    <property type="match status" value="1"/>
</dbReference>
<dbReference type="Proteomes" id="UP000030672">
    <property type="component" value="Unassembled WGS sequence"/>
</dbReference>
<reference evidence="1 2" key="1">
    <citation type="journal article" date="2014" name="BMC Genomics">
        <title>Genome sequencing of four Aureobasidium pullulans varieties: biotechnological potential, stress tolerance, and description of new species.</title>
        <authorList>
            <person name="Gostin Ar C."/>
            <person name="Ohm R.A."/>
            <person name="Kogej T."/>
            <person name="Sonjak S."/>
            <person name="Turk M."/>
            <person name="Zajc J."/>
            <person name="Zalar P."/>
            <person name="Grube M."/>
            <person name="Sun H."/>
            <person name="Han J."/>
            <person name="Sharma A."/>
            <person name="Chiniquy J."/>
            <person name="Ngan C.Y."/>
            <person name="Lipzen A."/>
            <person name="Barry K."/>
            <person name="Grigoriev I.V."/>
            <person name="Gunde-Cimerman N."/>
        </authorList>
    </citation>
    <scope>NUCLEOTIDE SEQUENCE [LARGE SCALE GENOMIC DNA]</scope>
    <source>
        <strain evidence="1 2">CBS 110374</strain>
    </source>
</reference>
<dbReference type="GO" id="GO:0016791">
    <property type="term" value="F:phosphatase activity"/>
    <property type="evidence" value="ECO:0007669"/>
    <property type="project" value="TreeGrafter"/>
</dbReference>
<evidence type="ECO:0000313" key="1">
    <source>
        <dbReference type="EMBL" id="KEQ62059.1"/>
    </source>
</evidence>
<dbReference type="PANTHER" id="PTHR48100">
    <property type="entry name" value="BROAD-SPECIFICITY PHOSPHATASE YOR283W-RELATED"/>
    <property type="match status" value="1"/>
</dbReference>
<organism evidence="1 2">
    <name type="scientific">Aureobasidium melanogenum (strain CBS 110374)</name>
    <name type="common">Aureobasidium pullulans var. melanogenum</name>
    <dbReference type="NCBI Taxonomy" id="1043003"/>
    <lineage>
        <taxon>Eukaryota</taxon>
        <taxon>Fungi</taxon>
        <taxon>Dikarya</taxon>
        <taxon>Ascomycota</taxon>
        <taxon>Pezizomycotina</taxon>
        <taxon>Dothideomycetes</taxon>
        <taxon>Dothideomycetidae</taxon>
        <taxon>Dothideales</taxon>
        <taxon>Saccotheciaceae</taxon>
        <taxon>Aureobasidium</taxon>
    </lineage>
</organism>
<dbReference type="SMART" id="SM00855">
    <property type="entry name" value="PGAM"/>
    <property type="match status" value="1"/>
</dbReference>
<dbReference type="InterPro" id="IPR050275">
    <property type="entry name" value="PGM_Phosphatase"/>
</dbReference>
<dbReference type="InterPro" id="IPR029033">
    <property type="entry name" value="His_PPase_superfam"/>
</dbReference>
<dbReference type="Gene3D" id="3.40.50.1240">
    <property type="entry name" value="Phosphoglycerate mutase-like"/>
    <property type="match status" value="1"/>
</dbReference>
<dbReference type="InterPro" id="IPR013078">
    <property type="entry name" value="His_Pase_superF_clade-1"/>
</dbReference>
<dbReference type="GO" id="GO:0005737">
    <property type="term" value="C:cytoplasm"/>
    <property type="evidence" value="ECO:0007669"/>
    <property type="project" value="TreeGrafter"/>
</dbReference>
<dbReference type="AlphaFoldDB" id="A0A074VS60"/>
<dbReference type="PANTHER" id="PTHR48100:SF1">
    <property type="entry name" value="HISTIDINE PHOSPHATASE FAMILY PROTEIN-RELATED"/>
    <property type="match status" value="1"/>
</dbReference>